<dbReference type="Gene3D" id="2.60.120.370">
    <property type="entry name" value="YhcH/YjgK/YiaL"/>
    <property type="match status" value="1"/>
</dbReference>
<accession>A0A2V5KQ76</accession>
<protein>
    <recommendedName>
        <fullName evidence="3">YhcH/YjgK/YiaL family protein</fullName>
    </recommendedName>
</protein>
<reference evidence="1 2" key="1">
    <citation type="submission" date="2018-05" db="EMBL/GenBank/DDBJ databases">
        <title>Paenibacillus flagellatus sp. nov., isolated from selenium mineral soil.</title>
        <authorList>
            <person name="Dai X."/>
        </authorList>
    </citation>
    <scope>NUCLEOTIDE SEQUENCE [LARGE SCALE GENOMIC DNA]</scope>
    <source>
        <strain evidence="1 2">DXL2</strain>
    </source>
</reference>
<name>A0A2V5KQ76_9BACL</name>
<dbReference type="Proteomes" id="UP000247476">
    <property type="component" value="Unassembled WGS sequence"/>
</dbReference>
<gene>
    <name evidence="1" type="ORF">DLM86_16700</name>
</gene>
<dbReference type="AlphaFoldDB" id="A0A2V5KQ76"/>
<dbReference type="InterPro" id="IPR037012">
    <property type="entry name" value="NanQ/TabA/YiaL_sf"/>
</dbReference>
<sequence length="169" mass="18822">MNSKPACVLRTLLCPMGEIELILDSIANLGQYAGLHPRFKQAVEFLNGQDVGRLEPGKYEIDGARLYAIVQEYETKPREQGVWEAHRRYYDIQCIVRGRETCGYAPIGSAEVAKAYDGDSDYALFAADGTFFELREGFFAFFAPQDVHMPGIAVDGPAPVKKIVIKVEI</sequence>
<comment type="caution">
    <text evidence="1">The sequence shown here is derived from an EMBL/GenBank/DDBJ whole genome shotgun (WGS) entry which is preliminary data.</text>
</comment>
<dbReference type="SUPFAM" id="SSF51197">
    <property type="entry name" value="Clavaminate synthase-like"/>
    <property type="match status" value="1"/>
</dbReference>
<evidence type="ECO:0000313" key="2">
    <source>
        <dbReference type="Proteomes" id="UP000247476"/>
    </source>
</evidence>
<dbReference type="NCBIfam" id="TIGR00022">
    <property type="entry name" value="YhcH/YjgK/YiaL family protein"/>
    <property type="match status" value="1"/>
</dbReference>
<organism evidence="1 2">
    <name type="scientific">Paenibacillus flagellatus</name>
    <dbReference type="NCBI Taxonomy" id="2211139"/>
    <lineage>
        <taxon>Bacteria</taxon>
        <taxon>Bacillati</taxon>
        <taxon>Bacillota</taxon>
        <taxon>Bacilli</taxon>
        <taxon>Bacillales</taxon>
        <taxon>Paenibacillaceae</taxon>
        <taxon>Paenibacillus</taxon>
    </lineage>
</organism>
<keyword evidence="2" id="KW-1185">Reference proteome</keyword>
<proteinExistence type="predicted"/>
<evidence type="ECO:0008006" key="3">
    <source>
        <dbReference type="Google" id="ProtNLM"/>
    </source>
</evidence>
<dbReference type="GO" id="GO:0005829">
    <property type="term" value="C:cytosol"/>
    <property type="evidence" value="ECO:0007669"/>
    <property type="project" value="TreeGrafter"/>
</dbReference>
<dbReference type="PANTHER" id="PTHR34986">
    <property type="entry name" value="EVOLVED BETA-GALACTOSIDASE SUBUNIT BETA"/>
    <property type="match status" value="1"/>
</dbReference>
<dbReference type="EMBL" id="QJVJ01000007">
    <property type="protein sequence ID" value="PYI53417.1"/>
    <property type="molecule type" value="Genomic_DNA"/>
</dbReference>
<dbReference type="InterPro" id="IPR004375">
    <property type="entry name" value="NanQ/TabA/YiaL"/>
</dbReference>
<dbReference type="Pfam" id="PF04074">
    <property type="entry name" value="DUF386"/>
    <property type="match status" value="1"/>
</dbReference>
<evidence type="ECO:0000313" key="1">
    <source>
        <dbReference type="EMBL" id="PYI53417.1"/>
    </source>
</evidence>
<dbReference type="PANTHER" id="PTHR34986:SF1">
    <property type="entry name" value="PROTEIN YIAL"/>
    <property type="match status" value="1"/>
</dbReference>